<dbReference type="InterPro" id="IPR011008">
    <property type="entry name" value="Dimeric_a/b-barrel"/>
</dbReference>
<keyword evidence="2" id="KW-1185">Reference proteome</keyword>
<dbReference type="EMBL" id="VCKW01000090">
    <property type="protein sequence ID" value="TMQ98946.1"/>
    <property type="molecule type" value="Genomic_DNA"/>
</dbReference>
<gene>
    <name evidence="1" type="ORF">ETD83_18675</name>
</gene>
<name>A0A5C4JA04_9ACTN</name>
<evidence type="ECO:0000313" key="1">
    <source>
        <dbReference type="EMBL" id="TMQ98946.1"/>
    </source>
</evidence>
<dbReference type="RefSeq" id="WP_138646415.1">
    <property type="nucleotide sequence ID" value="NZ_VCKW01000090.1"/>
</dbReference>
<dbReference type="Proteomes" id="UP000309174">
    <property type="component" value="Unassembled WGS sequence"/>
</dbReference>
<evidence type="ECO:0008006" key="3">
    <source>
        <dbReference type="Google" id="ProtNLM"/>
    </source>
</evidence>
<comment type="caution">
    <text evidence="1">The sequence shown here is derived from an EMBL/GenBank/DDBJ whole genome shotgun (WGS) entry which is preliminary data.</text>
</comment>
<dbReference type="AlphaFoldDB" id="A0A5C4JA04"/>
<dbReference type="SUPFAM" id="SSF54909">
    <property type="entry name" value="Dimeric alpha+beta barrel"/>
    <property type="match status" value="2"/>
</dbReference>
<sequence>MTEGLLYVLSQPRGGDEAGFHDWYDNEHGPARLALPGVHQGHRYRAADGEAPSWLAWYDLDLEVLHTPGYRRLRERRSARETAVMSALETLDRRIYELVDDHGAPAAGPPPLLLARAMTVEPAREPGFDAWYDEEHIPSLHALPGWRRTRRYVLVDGKAPRFLALHEIDDPGVFATDAYRAATSTPWRAEIMRTVTADERRAFAYHSTFRTGGATAAAAP</sequence>
<protein>
    <recommendedName>
        <fullName evidence="3">EthD domain-containing protein</fullName>
    </recommendedName>
</protein>
<proteinExistence type="predicted"/>
<reference evidence="1 2" key="1">
    <citation type="submission" date="2019-05" db="EMBL/GenBank/DDBJ databases">
        <title>Draft genome sequence of Actinomadura sp. 14C53.</title>
        <authorList>
            <person name="Saricaoglu S."/>
            <person name="Isik K."/>
        </authorList>
    </citation>
    <scope>NUCLEOTIDE SEQUENCE [LARGE SCALE GENOMIC DNA]</scope>
    <source>
        <strain evidence="1 2">14C53</strain>
    </source>
</reference>
<dbReference type="OrthoDB" id="3481501at2"/>
<organism evidence="1 2">
    <name type="scientific">Actinomadura soli</name>
    <dbReference type="NCBI Taxonomy" id="2508997"/>
    <lineage>
        <taxon>Bacteria</taxon>
        <taxon>Bacillati</taxon>
        <taxon>Actinomycetota</taxon>
        <taxon>Actinomycetes</taxon>
        <taxon>Streptosporangiales</taxon>
        <taxon>Thermomonosporaceae</taxon>
        <taxon>Actinomadura</taxon>
    </lineage>
</organism>
<evidence type="ECO:0000313" key="2">
    <source>
        <dbReference type="Proteomes" id="UP000309174"/>
    </source>
</evidence>
<accession>A0A5C4JA04</accession>